<protein>
    <submittedName>
        <fullName evidence="1">Uncharacterized protein</fullName>
    </submittedName>
</protein>
<accession>A0A1H6DJT5</accession>
<dbReference type="Proteomes" id="UP000236754">
    <property type="component" value="Unassembled WGS sequence"/>
</dbReference>
<evidence type="ECO:0000313" key="2">
    <source>
        <dbReference type="Proteomes" id="UP000236754"/>
    </source>
</evidence>
<dbReference type="EMBL" id="FNVU01000016">
    <property type="protein sequence ID" value="SEG85560.1"/>
    <property type="molecule type" value="Genomic_DNA"/>
</dbReference>
<proteinExistence type="predicted"/>
<dbReference type="AlphaFoldDB" id="A0A1H6DJT5"/>
<keyword evidence="2" id="KW-1185">Reference proteome</keyword>
<sequence length="146" mass="15434">MGDHYTVLATYVTGGVHWQLDAFRDANGSFCMGINGPKGPDATANIPWVNAACGFDDSDSGGYYGGGDAPGKNAFVSYGPLPGKAVGVRVSTKEVVPTKPLPKGHDLPDGRYWIFYQPASWPGKGAKAVEPQPLDASGRKVAFKKF</sequence>
<reference evidence="1 2" key="1">
    <citation type="submission" date="2016-10" db="EMBL/GenBank/DDBJ databases">
        <authorList>
            <person name="de Groot N.N."/>
        </authorList>
    </citation>
    <scope>NUCLEOTIDE SEQUENCE [LARGE SCALE GENOMIC DNA]</scope>
    <source>
        <strain evidence="1 2">CGMCC 4.2023</strain>
    </source>
</reference>
<gene>
    <name evidence="1" type="ORF">SAMN05216223_11694</name>
</gene>
<name>A0A1H6DJT5_9ACTN</name>
<evidence type="ECO:0000313" key="1">
    <source>
        <dbReference type="EMBL" id="SEG85560.1"/>
    </source>
</evidence>
<organism evidence="1 2">
    <name type="scientific">Actinacidiphila yanglinensis</name>
    <dbReference type="NCBI Taxonomy" id="310779"/>
    <lineage>
        <taxon>Bacteria</taxon>
        <taxon>Bacillati</taxon>
        <taxon>Actinomycetota</taxon>
        <taxon>Actinomycetes</taxon>
        <taxon>Kitasatosporales</taxon>
        <taxon>Streptomycetaceae</taxon>
        <taxon>Actinacidiphila</taxon>
    </lineage>
</organism>